<feature type="region of interest" description="Disordered" evidence="1">
    <location>
        <begin position="22"/>
        <end position="54"/>
    </location>
</feature>
<dbReference type="RefSeq" id="WP_165926731.1">
    <property type="nucleotide sequence ID" value="NZ_SMAK01000001.1"/>
</dbReference>
<reference evidence="3 4" key="1">
    <citation type="submission" date="2019-03" db="EMBL/GenBank/DDBJ databases">
        <title>Genomic Encyclopedia of Type Strains, Phase IV (KMG-IV): sequencing the most valuable type-strain genomes for metagenomic binning, comparative biology and taxonomic classification.</title>
        <authorList>
            <person name="Goeker M."/>
        </authorList>
    </citation>
    <scope>NUCLEOTIDE SEQUENCE [LARGE SCALE GENOMIC DNA]</scope>
    <source>
        <strain evidence="3 4">DSM 19345</strain>
    </source>
</reference>
<dbReference type="AlphaFoldDB" id="A0A4R3MIJ4"/>
<feature type="chain" id="PRO_5020398288" description="Lipoprotein" evidence="2">
    <location>
        <begin position="20"/>
        <end position="54"/>
    </location>
</feature>
<dbReference type="EMBL" id="SMAK01000001">
    <property type="protein sequence ID" value="TCT13153.1"/>
    <property type="molecule type" value="Genomic_DNA"/>
</dbReference>
<dbReference type="PROSITE" id="PS51257">
    <property type="entry name" value="PROKAR_LIPOPROTEIN"/>
    <property type="match status" value="1"/>
</dbReference>
<protein>
    <recommendedName>
        <fullName evidence="5">Lipoprotein</fullName>
    </recommendedName>
</protein>
<proteinExistence type="predicted"/>
<evidence type="ECO:0000256" key="2">
    <source>
        <dbReference type="SAM" id="SignalP"/>
    </source>
</evidence>
<feature type="signal peptide" evidence="2">
    <location>
        <begin position="1"/>
        <end position="19"/>
    </location>
</feature>
<organism evidence="3 4">
    <name type="scientific">Tepidamorphus gemmatus</name>
    <dbReference type="NCBI Taxonomy" id="747076"/>
    <lineage>
        <taxon>Bacteria</taxon>
        <taxon>Pseudomonadati</taxon>
        <taxon>Pseudomonadota</taxon>
        <taxon>Alphaproteobacteria</taxon>
        <taxon>Hyphomicrobiales</taxon>
        <taxon>Tepidamorphaceae</taxon>
        <taxon>Tepidamorphus</taxon>
    </lineage>
</organism>
<evidence type="ECO:0000256" key="1">
    <source>
        <dbReference type="SAM" id="MobiDB-lite"/>
    </source>
</evidence>
<dbReference type="Proteomes" id="UP000295678">
    <property type="component" value="Unassembled WGS sequence"/>
</dbReference>
<gene>
    <name evidence="3" type="ORF">EDC22_10113</name>
</gene>
<comment type="caution">
    <text evidence="3">The sequence shown here is derived from an EMBL/GenBank/DDBJ whole genome shotgun (WGS) entry which is preliminary data.</text>
</comment>
<name>A0A4R3MIJ4_9HYPH</name>
<evidence type="ECO:0008006" key="5">
    <source>
        <dbReference type="Google" id="ProtNLM"/>
    </source>
</evidence>
<evidence type="ECO:0000313" key="3">
    <source>
        <dbReference type="EMBL" id="TCT13153.1"/>
    </source>
</evidence>
<evidence type="ECO:0000313" key="4">
    <source>
        <dbReference type="Proteomes" id="UP000295678"/>
    </source>
</evidence>
<sequence length="54" mass="5421">MNHRIFSLCAATLAMLALAACNGSSPPPPSEAATQQSLPGGLGPTDMTPDALPE</sequence>
<keyword evidence="2" id="KW-0732">Signal</keyword>
<keyword evidence="4" id="KW-1185">Reference proteome</keyword>
<accession>A0A4R3MIJ4</accession>